<dbReference type="AlphaFoldDB" id="A0A699ZHY1"/>
<feature type="compositionally biased region" description="Basic and acidic residues" evidence="1">
    <location>
        <begin position="64"/>
        <end position="86"/>
    </location>
</feature>
<feature type="region of interest" description="Disordered" evidence="1">
    <location>
        <begin position="55"/>
        <end position="86"/>
    </location>
</feature>
<gene>
    <name evidence="2" type="ORF">HaLaN_19778</name>
</gene>
<evidence type="ECO:0000256" key="1">
    <source>
        <dbReference type="SAM" id="MobiDB-lite"/>
    </source>
</evidence>
<sequence>MNTNIRYKHVHDDARLYPTSPSLCSAASGSCLGLLSALNTTGLLIIYCVAYGESVSRGRQSSDSSHRVMAEKKRKGSGKEKSQCGA</sequence>
<organism evidence="2 3">
    <name type="scientific">Haematococcus lacustris</name>
    <name type="common">Green alga</name>
    <name type="synonym">Haematococcus pluvialis</name>
    <dbReference type="NCBI Taxonomy" id="44745"/>
    <lineage>
        <taxon>Eukaryota</taxon>
        <taxon>Viridiplantae</taxon>
        <taxon>Chlorophyta</taxon>
        <taxon>core chlorophytes</taxon>
        <taxon>Chlorophyceae</taxon>
        <taxon>CS clade</taxon>
        <taxon>Chlamydomonadales</taxon>
        <taxon>Haematococcaceae</taxon>
        <taxon>Haematococcus</taxon>
    </lineage>
</organism>
<dbReference type="EMBL" id="BLLF01002016">
    <property type="protein sequence ID" value="GFH22327.1"/>
    <property type="molecule type" value="Genomic_DNA"/>
</dbReference>
<comment type="caution">
    <text evidence="2">The sequence shown here is derived from an EMBL/GenBank/DDBJ whole genome shotgun (WGS) entry which is preliminary data.</text>
</comment>
<keyword evidence="3" id="KW-1185">Reference proteome</keyword>
<dbReference type="Proteomes" id="UP000485058">
    <property type="component" value="Unassembled WGS sequence"/>
</dbReference>
<evidence type="ECO:0000313" key="2">
    <source>
        <dbReference type="EMBL" id="GFH22327.1"/>
    </source>
</evidence>
<proteinExistence type="predicted"/>
<dbReference type="PROSITE" id="PS51257">
    <property type="entry name" value="PROKAR_LIPOPROTEIN"/>
    <property type="match status" value="1"/>
</dbReference>
<protein>
    <submittedName>
        <fullName evidence="2">Uncharacterized protein</fullName>
    </submittedName>
</protein>
<name>A0A699ZHY1_HAELA</name>
<reference evidence="2 3" key="1">
    <citation type="submission" date="2020-02" db="EMBL/GenBank/DDBJ databases">
        <title>Draft genome sequence of Haematococcus lacustris strain NIES-144.</title>
        <authorList>
            <person name="Morimoto D."/>
            <person name="Nakagawa S."/>
            <person name="Yoshida T."/>
            <person name="Sawayama S."/>
        </authorList>
    </citation>
    <scope>NUCLEOTIDE SEQUENCE [LARGE SCALE GENOMIC DNA]</scope>
    <source>
        <strain evidence="2 3">NIES-144</strain>
    </source>
</reference>
<evidence type="ECO:0000313" key="3">
    <source>
        <dbReference type="Proteomes" id="UP000485058"/>
    </source>
</evidence>
<accession>A0A699ZHY1</accession>